<dbReference type="Proteomes" id="UP000494301">
    <property type="component" value="Unassembled WGS sequence"/>
</dbReference>
<sequence length="151" mass="17866">MKRNPIHQTHAPISSHQRNQLAMDATDVRATATRKDLLLDWREEANELDAAREHFDLGCWLYYYAPRIRRASSFDDRVDCARRLFEAGIFRPGYQFFTIFGFGEREFDSVFEMGDAEAVIEQLRSHLESPRIQEAFKRYGWPVERMQQSLF</sequence>
<dbReference type="RefSeq" id="WP_046543691.1">
    <property type="nucleotide sequence ID" value="NZ_CABWIL020000024.1"/>
</dbReference>
<feature type="region of interest" description="Disordered" evidence="1">
    <location>
        <begin position="1"/>
        <end position="21"/>
    </location>
</feature>
<name>A0A6J5JEZ7_9BURK</name>
<organism evidence="2 3">
    <name type="scientific">Burkholderia aenigmatica</name>
    <dbReference type="NCBI Taxonomy" id="2015348"/>
    <lineage>
        <taxon>Bacteria</taxon>
        <taxon>Pseudomonadati</taxon>
        <taxon>Pseudomonadota</taxon>
        <taxon>Betaproteobacteria</taxon>
        <taxon>Burkholderiales</taxon>
        <taxon>Burkholderiaceae</taxon>
        <taxon>Burkholderia</taxon>
        <taxon>Burkholderia cepacia complex</taxon>
    </lineage>
</organism>
<reference evidence="2 3" key="1">
    <citation type="submission" date="2020-04" db="EMBL/GenBank/DDBJ databases">
        <authorList>
            <person name="Depoorter E."/>
        </authorList>
    </citation>
    <scope>NUCLEOTIDE SEQUENCE [LARGE SCALE GENOMIC DNA]</scope>
    <source>
        <strain evidence="2 3">BCC0217</strain>
    </source>
</reference>
<proteinExistence type="predicted"/>
<dbReference type="EMBL" id="CABWIL020000024">
    <property type="protein sequence ID" value="CAB3970372.1"/>
    <property type="molecule type" value="Genomic_DNA"/>
</dbReference>
<evidence type="ECO:0000313" key="2">
    <source>
        <dbReference type="EMBL" id="CAB3970372.1"/>
    </source>
</evidence>
<gene>
    <name evidence="2" type="ORF">BLA3211_05905</name>
</gene>
<protein>
    <submittedName>
        <fullName evidence="2">Uncharacterized protein</fullName>
    </submittedName>
</protein>
<feature type="compositionally biased region" description="Polar residues" evidence="1">
    <location>
        <begin position="11"/>
        <end position="20"/>
    </location>
</feature>
<accession>A0A6J5JEZ7</accession>
<evidence type="ECO:0000313" key="3">
    <source>
        <dbReference type="Proteomes" id="UP000494301"/>
    </source>
</evidence>
<dbReference type="AlphaFoldDB" id="A0A6J5JEZ7"/>
<evidence type="ECO:0000256" key="1">
    <source>
        <dbReference type="SAM" id="MobiDB-lite"/>
    </source>
</evidence>